<feature type="chain" id="PRO_5011498735" description="Cytochrome c domain-containing protein" evidence="1">
    <location>
        <begin position="27"/>
        <end position="128"/>
    </location>
</feature>
<sequence length="128" mass="13792">MSGKFRRLATVLSISLVTLSPGGLSAQALVEQGAEVSAPGDSLLGDLLPGDPQRGEMLFVQGCGRCHRDVTAFNMTGFTPEGLSRFLQDHRLRSVSGRSPEDCEDLAAYLAQIYPQIVPETENPDSDR</sequence>
<protein>
    <recommendedName>
        <fullName evidence="4">Cytochrome c domain-containing protein</fullName>
    </recommendedName>
</protein>
<feature type="signal peptide" evidence="1">
    <location>
        <begin position="1"/>
        <end position="26"/>
    </location>
</feature>
<dbReference type="OrthoDB" id="7376456at2"/>
<accession>A0A1I3KVI0</accession>
<dbReference type="Proteomes" id="UP000199630">
    <property type="component" value="Unassembled WGS sequence"/>
</dbReference>
<dbReference type="AlphaFoldDB" id="A0A1I3KVI0"/>
<evidence type="ECO:0008006" key="4">
    <source>
        <dbReference type="Google" id="ProtNLM"/>
    </source>
</evidence>
<reference evidence="3" key="1">
    <citation type="submission" date="2016-10" db="EMBL/GenBank/DDBJ databases">
        <authorList>
            <person name="Varghese N."/>
            <person name="Submissions S."/>
        </authorList>
    </citation>
    <scope>NUCLEOTIDE SEQUENCE [LARGE SCALE GENOMIC DNA]</scope>
    <source>
        <strain evidence="3">DSM 26471</strain>
    </source>
</reference>
<dbReference type="EMBL" id="FORH01000001">
    <property type="protein sequence ID" value="SFI76529.1"/>
    <property type="molecule type" value="Genomic_DNA"/>
</dbReference>
<dbReference type="GO" id="GO:0009055">
    <property type="term" value="F:electron transfer activity"/>
    <property type="evidence" value="ECO:0007669"/>
    <property type="project" value="InterPro"/>
</dbReference>
<proteinExistence type="predicted"/>
<evidence type="ECO:0000313" key="3">
    <source>
        <dbReference type="Proteomes" id="UP000199630"/>
    </source>
</evidence>
<organism evidence="2 3">
    <name type="scientific">Celeribacter neptunius</name>
    <dbReference type="NCBI Taxonomy" id="588602"/>
    <lineage>
        <taxon>Bacteria</taxon>
        <taxon>Pseudomonadati</taxon>
        <taxon>Pseudomonadota</taxon>
        <taxon>Alphaproteobacteria</taxon>
        <taxon>Rhodobacterales</taxon>
        <taxon>Roseobacteraceae</taxon>
        <taxon>Celeribacter</taxon>
    </lineage>
</organism>
<gene>
    <name evidence="2" type="ORF">SAMN04487991_0812</name>
</gene>
<evidence type="ECO:0000313" key="2">
    <source>
        <dbReference type="EMBL" id="SFI76529.1"/>
    </source>
</evidence>
<dbReference type="GO" id="GO:0020037">
    <property type="term" value="F:heme binding"/>
    <property type="evidence" value="ECO:0007669"/>
    <property type="project" value="InterPro"/>
</dbReference>
<dbReference type="InterPro" id="IPR036909">
    <property type="entry name" value="Cyt_c-like_dom_sf"/>
</dbReference>
<dbReference type="SUPFAM" id="SSF46626">
    <property type="entry name" value="Cytochrome c"/>
    <property type="match status" value="1"/>
</dbReference>
<dbReference type="STRING" id="588602.SAMN04487991_0812"/>
<keyword evidence="1" id="KW-0732">Signal</keyword>
<dbReference type="RefSeq" id="WP_090057707.1">
    <property type="nucleotide sequence ID" value="NZ_FORH01000001.1"/>
</dbReference>
<evidence type="ECO:0000256" key="1">
    <source>
        <dbReference type="SAM" id="SignalP"/>
    </source>
</evidence>
<keyword evidence="3" id="KW-1185">Reference proteome</keyword>
<name>A0A1I3KVI0_9RHOB</name>